<proteinExistence type="predicted"/>
<dbReference type="AlphaFoldDB" id="H8GKN9"/>
<dbReference type="Proteomes" id="UP000005090">
    <property type="component" value="Chromosome"/>
</dbReference>
<dbReference type="EMBL" id="CM001475">
    <property type="protein sequence ID" value="EIC28047.1"/>
    <property type="molecule type" value="Genomic_DNA"/>
</dbReference>
<dbReference type="RefSeq" id="WP_005368698.1">
    <property type="nucleotide sequence ID" value="NZ_CM001475.1"/>
</dbReference>
<dbReference type="Pfam" id="PF11992">
    <property type="entry name" value="TgpA_N"/>
    <property type="match status" value="1"/>
</dbReference>
<feature type="transmembrane region" description="Helical" evidence="1">
    <location>
        <begin position="105"/>
        <end position="122"/>
    </location>
</feature>
<gene>
    <name evidence="3" type="ORF">Metal_0180</name>
</gene>
<keyword evidence="1" id="KW-0472">Membrane</keyword>
<dbReference type="InterPro" id="IPR025403">
    <property type="entry name" value="TgpA-like_C"/>
</dbReference>
<dbReference type="InterPro" id="IPR052901">
    <property type="entry name" value="Bact_TGase-like"/>
</dbReference>
<keyword evidence="1" id="KW-1133">Transmembrane helix</keyword>
<dbReference type="PANTHER" id="PTHR42736">
    <property type="entry name" value="PROTEIN-GLUTAMINE GAMMA-GLUTAMYLTRANSFERASE"/>
    <property type="match status" value="1"/>
</dbReference>
<dbReference type="SUPFAM" id="SSF54001">
    <property type="entry name" value="Cysteine proteinases"/>
    <property type="match status" value="1"/>
</dbReference>
<accession>H8GKN9</accession>
<dbReference type="STRING" id="686340.Metal_0180"/>
<dbReference type="eggNOG" id="COG1305">
    <property type="taxonomic scope" value="Bacteria"/>
</dbReference>
<evidence type="ECO:0000313" key="3">
    <source>
        <dbReference type="EMBL" id="EIC28047.1"/>
    </source>
</evidence>
<sequence length="651" mass="73289">MKATASHQKLQFLLFGTVGLAVLPHYPHLPPLSFGFFAALLGWRLLGVRHPAWLPGRRVLFLLLLLGIVLLFTERQGILGRDAGSNLFITALGLKLMETKRERDSCLIVYMAFVAAATQFLYEQSILFGAYIGLVCCLLLALLIAMNGLQHHIAQALKLAMVFVLQAAPLAAAMFILFPRLDPPKWLAIGSETRNRTGLSEVLEPGSITNLGLSDELVFRARFDGPLPPPHQRYWRGPVMAATDGKRWVQAQNFERYPKPDPQVSGRPYRYTLLLEPQEKNWVFALDMPAEFSPPLSRNANFQMVTSEMRGQRAAYKLTSYPDYNTGPLSSAEYRDATQLPGTPSARVKDLVARLHGYDAAPELFIKNLLDHFRRENFRYTLEPPKLDANPIESFLFDTRAGFCSHYASAFVYLMRAAQIPARVVTGYQGGETNEVGNFIQVRQADAHAWAEVWLDRHGWVRYDPTAAVAPERIEYPLDVSRLSPGETIYFESAAGEFGKIVSFLKQAGLIWDTVDYGWQRWIINYNGTHQAHFLAGFGIKGSRAMLNWLGAILLAVTVLSSLAILYRRRRQLDPALRIYARFCGRLARKGLVKGTGEGPKDFAERVKAALPEHADEVDGITEIFMNLRYGRRPNPQNIERLKRRVAAFKP</sequence>
<evidence type="ECO:0000256" key="1">
    <source>
        <dbReference type="SAM" id="Phobius"/>
    </source>
</evidence>
<dbReference type="InterPro" id="IPR002931">
    <property type="entry name" value="Transglutaminase-like"/>
</dbReference>
<feature type="transmembrane region" description="Helical" evidence="1">
    <location>
        <begin position="546"/>
        <end position="567"/>
    </location>
</feature>
<feature type="transmembrane region" description="Helical" evidence="1">
    <location>
        <begin position="128"/>
        <end position="149"/>
    </location>
</feature>
<keyword evidence="3" id="KW-0378">Hydrolase</keyword>
<name>H8GKN9_METAL</name>
<keyword evidence="3" id="KW-0645">Protease</keyword>
<dbReference type="Pfam" id="PF13559">
    <property type="entry name" value="DUF4129"/>
    <property type="match status" value="1"/>
</dbReference>
<reference evidence="3 4" key="1">
    <citation type="journal article" date="2013" name="Genome Announc.">
        <title>Genome Sequence of the Obligate Gammaproteobacterial Methanotroph Methylomicrobium album Strain BG8.</title>
        <authorList>
            <person name="Kits K.D."/>
            <person name="Kalyuzhnaya M.G."/>
            <person name="Klotz M.G."/>
            <person name="Jetten M.S."/>
            <person name="Op den Camp H.J."/>
            <person name="Vuilleumier S."/>
            <person name="Bringel F."/>
            <person name="Dispirito A.A."/>
            <person name="Murrell J.C."/>
            <person name="Bruce D."/>
            <person name="Cheng J.F."/>
            <person name="Copeland A."/>
            <person name="Goodwin L."/>
            <person name="Hauser L."/>
            <person name="Lajus A."/>
            <person name="Land M.L."/>
            <person name="Lapidus A."/>
            <person name="Lucas S."/>
            <person name="Medigue C."/>
            <person name="Pitluck S."/>
            <person name="Woyke T."/>
            <person name="Zeytun A."/>
            <person name="Stein L.Y."/>
        </authorList>
    </citation>
    <scope>NUCLEOTIDE SEQUENCE [LARGE SCALE GENOMIC DNA]</scope>
    <source>
        <strain evidence="3 4">BG8</strain>
    </source>
</reference>
<dbReference type="PANTHER" id="PTHR42736:SF1">
    <property type="entry name" value="PROTEIN-GLUTAMINE GAMMA-GLUTAMYLTRANSFERASE"/>
    <property type="match status" value="1"/>
</dbReference>
<feature type="transmembrane region" description="Helical" evidence="1">
    <location>
        <begin position="156"/>
        <end position="178"/>
    </location>
</feature>
<dbReference type="GO" id="GO:0006508">
    <property type="term" value="P:proteolysis"/>
    <property type="evidence" value="ECO:0007669"/>
    <property type="project" value="UniProtKB-KW"/>
</dbReference>
<feature type="transmembrane region" description="Helical" evidence="1">
    <location>
        <begin position="51"/>
        <end position="72"/>
    </location>
</feature>
<keyword evidence="4" id="KW-1185">Reference proteome</keyword>
<evidence type="ECO:0000259" key="2">
    <source>
        <dbReference type="SMART" id="SM00460"/>
    </source>
</evidence>
<dbReference type="InterPro" id="IPR038765">
    <property type="entry name" value="Papain-like_cys_pep_sf"/>
</dbReference>
<evidence type="ECO:0000313" key="4">
    <source>
        <dbReference type="Proteomes" id="UP000005090"/>
    </source>
</evidence>
<organism evidence="3 4">
    <name type="scientific">Methylomicrobium album BG8</name>
    <dbReference type="NCBI Taxonomy" id="686340"/>
    <lineage>
        <taxon>Bacteria</taxon>
        <taxon>Pseudomonadati</taxon>
        <taxon>Pseudomonadota</taxon>
        <taxon>Gammaproteobacteria</taxon>
        <taxon>Methylococcales</taxon>
        <taxon>Methylococcaceae</taxon>
        <taxon>Methylomicrobium</taxon>
    </lineage>
</organism>
<keyword evidence="1" id="KW-0812">Transmembrane</keyword>
<dbReference type="Gene3D" id="3.10.620.30">
    <property type="match status" value="1"/>
</dbReference>
<dbReference type="SMART" id="SM00460">
    <property type="entry name" value="TGc"/>
    <property type="match status" value="1"/>
</dbReference>
<protein>
    <submittedName>
        <fullName evidence="3">Transglutaminase-like enzyme, predicted cysteine protease</fullName>
    </submittedName>
</protein>
<dbReference type="GO" id="GO:0008233">
    <property type="term" value="F:peptidase activity"/>
    <property type="evidence" value="ECO:0007669"/>
    <property type="project" value="UniProtKB-KW"/>
</dbReference>
<dbReference type="Pfam" id="PF01841">
    <property type="entry name" value="Transglut_core"/>
    <property type="match status" value="1"/>
</dbReference>
<dbReference type="HOGENOM" id="CLU_012397_0_0_6"/>
<dbReference type="InterPro" id="IPR021878">
    <property type="entry name" value="TgpA_N"/>
</dbReference>
<feature type="domain" description="Transglutaminase-like" evidence="2">
    <location>
        <begin position="396"/>
        <end position="467"/>
    </location>
</feature>